<gene>
    <name evidence="1" type="ORF">BS47DRAFT_1274510</name>
</gene>
<dbReference type="EMBL" id="MU128954">
    <property type="protein sequence ID" value="KAF9515033.1"/>
    <property type="molecule type" value="Genomic_DNA"/>
</dbReference>
<evidence type="ECO:0008006" key="3">
    <source>
        <dbReference type="Google" id="ProtNLM"/>
    </source>
</evidence>
<keyword evidence="2" id="KW-1185">Reference proteome</keyword>
<evidence type="ECO:0000313" key="2">
    <source>
        <dbReference type="Proteomes" id="UP000886523"/>
    </source>
</evidence>
<organism evidence="1 2">
    <name type="scientific">Hydnum rufescens UP504</name>
    <dbReference type="NCBI Taxonomy" id="1448309"/>
    <lineage>
        <taxon>Eukaryota</taxon>
        <taxon>Fungi</taxon>
        <taxon>Dikarya</taxon>
        <taxon>Basidiomycota</taxon>
        <taxon>Agaricomycotina</taxon>
        <taxon>Agaricomycetes</taxon>
        <taxon>Cantharellales</taxon>
        <taxon>Hydnaceae</taxon>
        <taxon>Hydnum</taxon>
    </lineage>
</organism>
<dbReference type="AlphaFoldDB" id="A0A9P6DXV9"/>
<feature type="non-terminal residue" evidence="1">
    <location>
        <position position="1"/>
    </location>
</feature>
<accession>A0A9P6DXV9</accession>
<comment type="caution">
    <text evidence="1">The sequence shown here is derived from an EMBL/GenBank/DDBJ whole genome shotgun (WGS) entry which is preliminary data.</text>
</comment>
<feature type="non-terminal residue" evidence="1">
    <location>
        <position position="86"/>
    </location>
</feature>
<proteinExistence type="predicted"/>
<name>A0A9P6DXV9_9AGAM</name>
<reference evidence="1" key="1">
    <citation type="journal article" date="2020" name="Nat. Commun.">
        <title>Large-scale genome sequencing of mycorrhizal fungi provides insights into the early evolution of symbiotic traits.</title>
        <authorList>
            <person name="Miyauchi S."/>
            <person name="Kiss E."/>
            <person name="Kuo A."/>
            <person name="Drula E."/>
            <person name="Kohler A."/>
            <person name="Sanchez-Garcia M."/>
            <person name="Morin E."/>
            <person name="Andreopoulos B."/>
            <person name="Barry K.W."/>
            <person name="Bonito G."/>
            <person name="Buee M."/>
            <person name="Carver A."/>
            <person name="Chen C."/>
            <person name="Cichocki N."/>
            <person name="Clum A."/>
            <person name="Culley D."/>
            <person name="Crous P.W."/>
            <person name="Fauchery L."/>
            <person name="Girlanda M."/>
            <person name="Hayes R.D."/>
            <person name="Keri Z."/>
            <person name="LaButti K."/>
            <person name="Lipzen A."/>
            <person name="Lombard V."/>
            <person name="Magnuson J."/>
            <person name="Maillard F."/>
            <person name="Murat C."/>
            <person name="Nolan M."/>
            <person name="Ohm R.A."/>
            <person name="Pangilinan J."/>
            <person name="Pereira M.F."/>
            <person name="Perotto S."/>
            <person name="Peter M."/>
            <person name="Pfister S."/>
            <person name="Riley R."/>
            <person name="Sitrit Y."/>
            <person name="Stielow J.B."/>
            <person name="Szollosi G."/>
            <person name="Zifcakova L."/>
            <person name="Stursova M."/>
            <person name="Spatafora J.W."/>
            <person name="Tedersoo L."/>
            <person name="Vaario L.M."/>
            <person name="Yamada A."/>
            <person name="Yan M."/>
            <person name="Wang P."/>
            <person name="Xu J."/>
            <person name="Bruns T."/>
            <person name="Baldrian P."/>
            <person name="Vilgalys R."/>
            <person name="Dunand C."/>
            <person name="Henrissat B."/>
            <person name="Grigoriev I.V."/>
            <person name="Hibbett D."/>
            <person name="Nagy L.G."/>
            <person name="Martin F.M."/>
        </authorList>
    </citation>
    <scope>NUCLEOTIDE SEQUENCE</scope>
    <source>
        <strain evidence="1">UP504</strain>
    </source>
</reference>
<sequence length="86" mass="9692">CHTGHAHTGEFYRRQTIDEPTSCKCGCALQTRDHILLNCPLHNTHRHLLGKGRQRLTRSLLGTEKGISRLAAFLEQSGAYDKCHQP</sequence>
<dbReference type="OrthoDB" id="3230070at2759"/>
<protein>
    <recommendedName>
        <fullName evidence="3">Reverse transcriptase</fullName>
    </recommendedName>
</protein>
<evidence type="ECO:0000313" key="1">
    <source>
        <dbReference type="EMBL" id="KAF9515033.1"/>
    </source>
</evidence>
<dbReference type="Proteomes" id="UP000886523">
    <property type="component" value="Unassembled WGS sequence"/>
</dbReference>